<keyword evidence="3" id="KW-1185">Reference proteome</keyword>
<keyword evidence="1" id="KW-0472">Membrane</keyword>
<dbReference type="EMBL" id="BMHK01000012">
    <property type="protein sequence ID" value="GGC02177.1"/>
    <property type="molecule type" value="Genomic_DNA"/>
</dbReference>
<evidence type="ECO:0000256" key="1">
    <source>
        <dbReference type="SAM" id="Phobius"/>
    </source>
</evidence>
<feature type="transmembrane region" description="Helical" evidence="1">
    <location>
        <begin position="9"/>
        <end position="27"/>
    </location>
</feature>
<sequence>MTVTMGRRAIWLAVAIPIIALLVWAWIDAGYVPVHEIVEPVAVPELAQ</sequence>
<keyword evidence="1" id="KW-1133">Transmembrane helix</keyword>
<reference evidence="2" key="1">
    <citation type="journal article" date="2014" name="Int. J. Syst. Evol. Microbiol.">
        <title>Complete genome sequence of Corynebacterium casei LMG S-19264T (=DSM 44701T), isolated from a smear-ripened cheese.</title>
        <authorList>
            <consortium name="US DOE Joint Genome Institute (JGI-PGF)"/>
            <person name="Walter F."/>
            <person name="Albersmeier A."/>
            <person name="Kalinowski J."/>
            <person name="Ruckert C."/>
        </authorList>
    </citation>
    <scope>NUCLEOTIDE SEQUENCE</scope>
    <source>
        <strain evidence="2">CGMCC 1.15095</strain>
    </source>
</reference>
<dbReference type="Proteomes" id="UP000608154">
    <property type="component" value="Unassembled WGS sequence"/>
</dbReference>
<comment type="caution">
    <text evidence="2">The sequence shown here is derived from an EMBL/GenBank/DDBJ whole genome shotgun (WGS) entry which is preliminary data.</text>
</comment>
<evidence type="ECO:0000313" key="2">
    <source>
        <dbReference type="EMBL" id="GGC02177.1"/>
    </source>
</evidence>
<evidence type="ECO:0000313" key="3">
    <source>
        <dbReference type="Proteomes" id="UP000608154"/>
    </source>
</evidence>
<protein>
    <submittedName>
        <fullName evidence="2">Uncharacterized protein</fullName>
    </submittedName>
</protein>
<keyword evidence="1" id="KW-0812">Transmembrane</keyword>
<gene>
    <name evidence="2" type="ORF">GCM10011494_20900</name>
</gene>
<dbReference type="AlphaFoldDB" id="A0A916TSF9"/>
<name>A0A916TSF9_9SPHN</name>
<organism evidence="2 3">
    <name type="scientific">Novosphingobium endophyticum</name>
    <dbReference type="NCBI Taxonomy" id="1955250"/>
    <lineage>
        <taxon>Bacteria</taxon>
        <taxon>Pseudomonadati</taxon>
        <taxon>Pseudomonadota</taxon>
        <taxon>Alphaproteobacteria</taxon>
        <taxon>Sphingomonadales</taxon>
        <taxon>Sphingomonadaceae</taxon>
        <taxon>Novosphingobium</taxon>
    </lineage>
</organism>
<dbReference type="RefSeq" id="WP_188771214.1">
    <property type="nucleotide sequence ID" value="NZ_BMHK01000012.1"/>
</dbReference>
<accession>A0A916TSF9</accession>
<reference evidence="2" key="2">
    <citation type="submission" date="2020-09" db="EMBL/GenBank/DDBJ databases">
        <authorList>
            <person name="Sun Q."/>
            <person name="Zhou Y."/>
        </authorList>
    </citation>
    <scope>NUCLEOTIDE SEQUENCE</scope>
    <source>
        <strain evidence="2">CGMCC 1.15095</strain>
    </source>
</reference>
<proteinExistence type="predicted"/>